<keyword evidence="3" id="KW-1185">Reference proteome</keyword>
<dbReference type="Proteomes" id="UP000041254">
    <property type="component" value="Unassembled WGS sequence"/>
</dbReference>
<reference evidence="2 3" key="1">
    <citation type="submission" date="2014-11" db="EMBL/GenBank/DDBJ databases">
        <authorList>
            <person name="Zhu J."/>
            <person name="Qi W."/>
            <person name="Song R."/>
        </authorList>
    </citation>
    <scope>NUCLEOTIDE SEQUENCE [LARGE SCALE GENOMIC DNA]</scope>
</reference>
<evidence type="ECO:0000256" key="1">
    <source>
        <dbReference type="SAM" id="MobiDB-lite"/>
    </source>
</evidence>
<dbReference type="AlphaFoldDB" id="A0A0G4FSE8"/>
<feature type="compositionally biased region" description="Polar residues" evidence="1">
    <location>
        <begin position="68"/>
        <end position="84"/>
    </location>
</feature>
<organism evidence="2 3">
    <name type="scientific">Vitrella brassicaformis (strain CCMP3155)</name>
    <dbReference type="NCBI Taxonomy" id="1169540"/>
    <lineage>
        <taxon>Eukaryota</taxon>
        <taxon>Sar</taxon>
        <taxon>Alveolata</taxon>
        <taxon>Colpodellida</taxon>
        <taxon>Vitrellaceae</taxon>
        <taxon>Vitrella</taxon>
    </lineage>
</organism>
<protein>
    <submittedName>
        <fullName evidence="2">Uncharacterized protein</fullName>
    </submittedName>
</protein>
<sequence>MRQPAERIVCRSLDEKRFQRFPRVTSAVHRQARRQLCTWKTLGFCAYGVSCLSKADHIQDTLEPRATTRGSPTHSDCTEVTSNKHASRAFGG</sequence>
<feature type="region of interest" description="Disordered" evidence="1">
    <location>
        <begin position="64"/>
        <end position="92"/>
    </location>
</feature>
<dbReference type="VEuPathDB" id="CryptoDB:Vbra_167"/>
<name>A0A0G4FSE8_VITBC</name>
<gene>
    <name evidence="2" type="ORF">Vbra_167</name>
</gene>
<accession>A0A0G4FSE8</accession>
<dbReference type="EMBL" id="CDMY01000492">
    <property type="protein sequence ID" value="CEM17626.1"/>
    <property type="molecule type" value="Genomic_DNA"/>
</dbReference>
<evidence type="ECO:0000313" key="3">
    <source>
        <dbReference type="Proteomes" id="UP000041254"/>
    </source>
</evidence>
<dbReference type="InParanoid" id="A0A0G4FSE8"/>
<evidence type="ECO:0000313" key="2">
    <source>
        <dbReference type="EMBL" id="CEM17626.1"/>
    </source>
</evidence>
<proteinExistence type="predicted"/>